<evidence type="ECO:0000313" key="3">
    <source>
        <dbReference type="Proteomes" id="UP000187209"/>
    </source>
</evidence>
<name>A0A1R2D2Y9_9CILI</name>
<accession>A0A1R2D2Y9</accession>
<feature type="region of interest" description="Disordered" evidence="1">
    <location>
        <begin position="87"/>
        <end position="110"/>
    </location>
</feature>
<dbReference type="Proteomes" id="UP000187209">
    <property type="component" value="Unassembled WGS sequence"/>
</dbReference>
<keyword evidence="3" id="KW-1185">Reference proteome</keyword>
<protein>
    <submittedName>
        <fullName evidence="2">Uncharacterized protein</fullName>
    </submittedName>
</protein>
<proteinExistence type="predicted"/>
<evidence type="ECO:0000256" key="1">
    <source>
        <dbReference type="SAM" id="MobiDB-lite"/>
    </source>
</evidence>
<sequence>MYIGPWQEYKLAQVIRVKNDIYEGKTLKLSTSVLQKHDAINNTSQKFHNSTPSTRSFSSEPIQKVYPTFDLDIYYKQWKKVESIIAKSEAPHKKPPLPPQTGVRKRQGKSIQERRVNKMRQLYGIKNSDQNQMISKKNEIVVPQLSNLSKSPGIEKKTFPEKFRNDIKVSETMNFNEKKNIFEDDKKCDKGIFIEDERKEGKFQFKIESCEKIEEKDRFSSLKNEQELDVIEESLNQEGVDGLLKWVENLPEEMSGSPMISSKGFAL</sequence>
<dbReference type="EMBL" id="MPUH01000010">
    <property type="protein sequence ID" value="OMJ95613.1"/>
    <property type="molecule type" value="Genomic_DNA"/>
</dbReference>
<comment type="caution">
    <text evidence="2">The sequence shown here is derived from an EMBL/GenBank/DDBJ whole genome shotgun (WGS) entry which is preliminary data.</text>
</comment>
<organism evidence="2 3">
    <name type="scientific">Stentor coeruleus</name>
    <dbReference type="NCBI Taxonomy" id="5963"/>
    <lineage>
        <taxon>Eukaryota</taxon>
        <taxon>Sar</taxon>
        <taxon>Alveolata</taxon>
        <taxon>Ciliophora</taxon>
        <taxon>Postciliodesmatophora</taxon>
        <taxon>Heterotrichea</taxon>
        <taxon>Heterotrichida</taxon>
        <taxon>Stentoridae</taxon>
        <taxon>Stentor</taxon>
    </lineage>
</organism>
<reference evidence="2 3" key="1">
    <citation type="submission" date="2016-11" db="EMBL/GenBank/DDBJ databases">
        <title>The macronuclear genome of Stentor coeruleus: a giant cell with tiny introns.</title>
        <authorList>
            <person name="Slabodnick M."/>
            <person name="Ruby J.G."/>
            <person name="Reiff S.B."/>
            <person name="Swart E.C."/>
            <person name="Gosai S."/>
            <person name="Prabakaran S."/>
            <person name="Witkowska E."/>
            <person name="Larue G.E."/>
            <person name="Fisher S."/>
            <person name="Freeman R.M."/>
            <person name="Gunawardena J."/>
            <person name="Chu W."/>
            <person name="Stover N.A."/>
            <person name="Gregory B.D."/>
            <person name="Nowacki M."/>
            <person name="Derisi J."/>
            <person name="Roy S.W."/>
            <person name="Marshall W.F."/>
            <person name="Sood P."/>
        </authorList>
    </citation>
    <scope>NUCLEOTIDE SEQUENCE [LARGE SCALE GENOMIC DNA]</scope>
    <source>
        <strain evidence="2">WM001</strain>
    </source>
</reference>
<evidence type="ECO:0000313" key="2">
    <source>
        <dbReference type="EMBL" id="OMJ95613.1"/>
    </source>
</evidence>
<dbReference type="AlphaFoldDB" id="A0A1R2D2Y9"/>
<gene>
    <name evidence="2" type="ORF">SteCoe_1043</name>
</gene>
<dbReference type="OrthoDB" id="322640at2759"/>